<dbReference type="EMBL" id="VOIX01000008">
    <property type="protein sequence ID" value="MRJ22776.1"/>
    <property type="molecule type" value="Genomic_DNA"/>
</dbReference>
<proteinExistence type="predicted"/>
<sequence>MLSNILLYELDKELARRGHRFVRYADNANILCAQSSGRRASVGRRRAPLESASRNLMRLELSEERACKSAFNGRSPWWNSGARHMNQVLPKKLWDRLGLVSILDTINRLNRIT</sequence>
<organism evidence="1 2">
    <name type="scientific">Pseudomonas haemolytica</name>
    <dbReference type="NCBI Taxonomy" id="2600065"/>
    <lineage>
        <taxon>Bacteria</taxon>
        <taxon>Pseudomonadati</taxon>
        <taxon>Pseudomonadota</taxon>
        <taxon>Gammaproteobacteria</taxon>
        <taxon>Pseudomonadales</taxon>
        <taxon>Pseudomonadaceae</taxon>
        <taxon>Pseudomonas</taxon>
    </lineage>
</organism>
<protein>
    <recommendedName>
        <fullName evidence="3">Reverse transcriptase domain-containing protein</fullName>
    </recommendedName>
</protein>
<reference evidence="1 2" key="1">
    <citation type="submission" date="2019-08" db="EMBL/GenBank/DDBJ databases">
        <title>Pseudomonas haemolytica sp. nov. isolated from raw milk and skim milk concentrate.</title>
        <authorList>
            <person name="Hofmann K."/>
            <person name="Huptas C."/>
            <person name="Doll E."/>
            <person name="Scherer S."/>
            <person name="Wenning M."/>
        </authorList>
    </citation>
    <scope>NUCLEOTIDE SEQUENCE [LARGE SCALE GENOMIC DNA]</scope>
    <source>
        <strain evidence="1 2">DSM 108988</strain>
    </source>
</reference>
<dbReference type="Proteomes" id="UP000432048">
    <property type="component" value="Unassembled WGS sequence"/>
</dbReference>
<evidence type="ECO:0008006" key="3">
    <source>
        <dbReference type="Google" id="ProtNLM"/>
    </source>
</evidence>
<evidence type="ECO:0000313" key="1">
    <source>
        <dbReference type="EMBL" id="MRJ22776.1"/>
    </source>
</evidence>
<comment type="caution">
    <text evidence="1">The sequence shown here is derived from an EMBL/GenBank/DDBJ whole genome shotgun (WGS) entry which is preliminary data.</text>
</comment>
<name>A0A646P199_9PSED</name>
<evidence type="ECO:0000313" key="2">
    <source>
        <dbReference type="Proteomes" id="UP000432048"/>
    </source>
</evidence>
<gene>
    <name evidence="1" type="ORF">FRT60_20940</name>
</gene>
<dbReference type="AlphaFoldDB" id="A0A646P199"/>
<accession>A0A646P199</accession>